<dbReference type="Pfam" id="PF07676">
    <property type="entry name" value="PD40"/>
    <property type="match status" value="3"/>
</dbReference>
<dbReference type="EMBL" id="PGTN01000052">
    <property type="protein sequence ID" value="PJF47365.1"/>
    <property type="molecule type" value="Genomic_DNA"/>
</dbReference>
<dbReference type="AlphaFoldDB" id="A0A2M8QC41"/>
<reference evidence="4 5" key="1">
    <citation type="submission" date="2017-11" db="EMBL/GenBank/DDBJ databases">
        <title>Evolution of Phototrophy in the Chloroflexi Phylum Driven by Horizontal Gene Transfer.</title>
        <authorList>
            <person name="Ward L.M."/>
            <person name="Hemp J."/>
            <person name="Shih P.M."/>
            <person name="Mcglynn S.E."/>
            <person name="Fischer W."/>
        </authorList>
    </citation>
    <scope>NUCLEOTIDE SEQUENCE [LARGE SCALE GENOMIC DNA]</scope>
    <source>
        <strain evidence="4">JP3_7</strain>
    </source>
</reference>
<dbReference type="Gene3D" id="2.120.10.30">
    <property type="entry name" value="TolB, C-terminal domain"/>
    <property type="match status" value="2"/>
</dbReference>
<feature type="domain" description="SbsA Ig-like" evidence="3">
    <location>
        <begin position="29"/>
        <end position="127"/>
    </location>
</feature>
<protein>
    <recommendedName>
        <fullName evidence="3">SbsA Ig-like domain-containing protein</fullName>
    </recommendedName>
</protein>
<proteinExistence type="inferred from homology"/>
<keyword evidence="2" id="KW-0732">Signal</keyword>
<evidence type="ECO:0000313" key="5">
    <source>
        <dbReference type="Proteomes" id="UP000230790"/>
    </source>
</evidence>
<dbReference type="Proteomes" id="UP000230790">
    <property type="component" value="Unassembled WGS sequence"/>
</dbReference>
<dbReference type="InterPro" id="IPR011042">
    <property type="entry name" value="6-blade_b-propeller_TolB-like"/>
</dbReference>
<dbReference type="InterPro" id="IPR032812">
    <property type="entry name" value="SbsA_Ig"/>
</dbReference>
<dbReference type="InterPro" id="IPR011659">
    <property type="entry name" value="WD40"/>
</dbReference>
<organism evidence="4 5">
    <name type="scientific">Candidatus Thermofonsia Clade 3 bacterium</name>
    <dbReference type="NCBI Taxonomy" id="2364212"/>
    <lineage>
        <taxon>Bacteria</taxon>
        <taxon>Bacillati</taxon>
        <taxon>Chloroflexota</taxon>
        <taxon>Candidatus Thermofontia</taxon>
        <taxon>Candidatus Thermofonsia Clade 3</taxon>
    </lineage>
</organism>
<dbReference type="Pfam" id="PF13205">
    <property type="entry name" value="Big_5"/>
    <property type="match status" value="1"/>
</dbReference>
<gene>
    <name evidence="4" type="ORF">CUN48_08925</name>
</gene>
<name>A0A2M8QC41_9CHLR</name>
<comment type="caution">
    <text evidence="4">The sequence shown here is derived from an EMBL/GenBank/DDBJ whole genome shotgun (WGS) entry which is preliminary data.</text>
</comment>
<dbReference type="SUPFAM" id="SSF82171">
    <property type="entry name" value="DPP6 N-terminal domain-like"/>
    <property type="match status" value="1"/>
</dbReference>
<dbReference type="Gene3D" id="2.60.40.3710">
    <property type="match status" value="1"/>
</dbReference>
<evidence type="ECO:0000259" key="3">
    <source>
        <dbReference type="Pfam" id="PF13205"/>
    </source>
</evidence>
<evidence type="ECO:0000313" key="4">
    <source>
        <dbReference type="EMBL" id="PJF47365.1"/>
    </source>
</evidence>
<dbReference type="PANTHER" id="PTHR36842:SF1">
    <property type="entry name" value="PROTEIN TOLB"/>
    <property type="match status" value="1"/>
</dbReference>
<accession>A0A2M8QC41</accession>
<evidence type="ECO:0000256" key="1">
    <source>
        <dbReference type="ARBA" id="ARBA00009820"/>
    </source>
</evidence>
<evidence type="ECO:0000256" key="2">
    <source>
        <dbReference type="ARBA" id="ARBA00022729"/>
    </source>
</evidence>
<sequence>MRLDRMDRAAIGSILALILLITFFIVRGDQVGVRITRTSPAMNADRAPTRSLIAITFSEPMSATTVEQRLDITPPVPGAWRWNGNTVFLSAAQPLQPDTRYTVTLASGAASVRGRRVLRDVVWTFRTSRPRLLYLAPASGAANLFAMDPHDGTTQPLTNEPYGIYDFAVSPDGSRIAYSADRGAEYAERDIYIINRDGSGREQLVKCDGQVCQAISWSPDGARIAFERRELVQGAVGRSPGPARVWLADVNTKETAPLFGDSQQIASLPRYAPAGEKLAFYDGSTNNIVVLDLATNQRVELPSVLGDPGTWSPDGNQLIYPELEAFDAGRYDQLLRADLLANTITPVTPLGAARNSGAAWSPLGDVVVFGRQETGGGSGILGPQMWLIAPDGSNMRRLTSEPEVSHGAFAWSPDGQWIAVQRYNLLEINALPELWLFKADGSARRKLIADGAQPAWLP</sequence>
<dbReference type="PANTHER" id="PTHR36842">
    <property type="entry name" value="PROTEIN TOLB HOMOLOG"/>
    <property type="match status" value="1"/>
</dbReference>
<comment type="similarity">
    <text evidence="1">Belongs to the TolB family.</text>
</comment>